<dbReference type="SUPFAM" id="SSF56935">
    <property type="entry name" value="Porins"/>
    <property type="match status" value="1"/>
</dbReference>
<evidence type="ECO:0000313" key="2">
    <source>
        <dbReference type="Proteomes" id="UP000279422"/>
    </source>
</evidence>
<reference evidence="1 2" key="1">
    <citation type="submission" date="2018-06" db="EMBL/GenBank/DDBJ databases">
        <title>Extensive metabolic versatility and redundancy in microbially diverse, dynamic hydrothermal sediments.</title>
        <authorList>
            <person name="Dombrowski N."/>
            <person name="Teske A."/>
            <person name="Baker B.J."/>
        </authorList>
    </citation>
    <scope>NUCLEOTIDE SEQUENCE [LARGE SCALE GENOMIC DNA]</scope>
    <source>
        <strain evidence="1">B47_G16</strain>
    </source>
</reference>
<evidence type="ECO:0008006" key="3">
    <source>
        <dbReference type="Google" id="ProtNLM"/>
    </source>
</evidence>
<dbReference type="Proteomes" id="UP000279422">
    <property type="component" value="Unassembled WGS sequence"/>
</dbReference>
<organism evidence="1 2">
    <name type="scientific">Aerophobetes bacterium</name>
    <dbReference type="NCBI Taxonomy" id="2030807"/>
    <lineage>
        <taxon>Bacteria</taxon>
        <taxon>Candidatus Aerophobota</taxon>
    </lineage>
</organism>
<dbReference type="EMBL" id="QMPZ01000246">
    <property type="protein sequence ID" value="RLE06598.1"/>
    <property type="molecule type" value="Genomic_DNA"/>
</dbReference>
<accession>A0A497E170</accession>
<gene>
    <name evidence="1" type="ORF">DRJ00_09495</name>
</gene>
<comment type="caution">
    <text evidence="1">The sequence shown here is derived from an EMBL/GenBank/DDBJ whole genome shotgun (WGS) entry which is preliminary data.</text>
</comment>
<dbReference type="Gene3D" id="2.40.160.60">
    <property type="entry name" value="Outer membrane protein transport protein (OMPP1/FadL/TodX)"/>
    <property type="match status" value="1"/>
</dbReference>
<protein>
    <recommendedName>
        <fullName evidence="3">PorV/PorQ family protein</fullName>
    </recommendedName>
</protein>
<sequence>MYWNPAGLAQIERTELSTMYNMHFVEIKQGYLSLAFPLLGGMTGVGVNYVDMGTMEGRDVEGNPTGEFGASDIQASLAYANKVSPKLMLGISAGMLQDTIADDKKTAYSGNVGLLFKATESTSVSLVCQNIGSKLGEDSLPLTYRGGVAVRLKSINIEADVVKAIDDDMYYCAGLEWWIGNVLALRAGYRTGQDTGSGVSYGAGFKIGKISLDYAHVPYGDLGNIQRISLGIKF</sequence>
<dbReference type="NCBIfam" id="NF033709">
    <property type="entry name" value="PorV_fam"/>
    <property type="match status" value="1"/>
</dbReference>
<proteinExistence type="predicted"/>
<dbReference type="AlphaFoldDB" id="A0A497E170"/>
<name>A0A497E170_UNCAE</name>
<evidence type="ECO:0000313" key="1">
    <source>
        <dbReference type="EMBL" id="RLE06598.1"/>
    </source>
</evidence>